<reference evidence="2 3" key="1">
    <citation type="submission" date="2015-03" db="EMBL/GenBank/DDBJ databases">
        <title>Draft genome sequence of Luteibacter yeojuensis strain SU11.</title>
        <authorList>
            <person name="Sulaiman J."/>
            <person name="Priya K."/>
            <person name="Chan K.-G."/>
        </authorList>
    </citation>
    <scope>NUCLEOTIDE SEQUENCE [LARGE SCALE GENOMIC DNA]</scope>
    <source>
        <strain evidence="2 3">SU11</strain>
    </source>
</reference>
<dbReference type="PATRIC" id="fig|345309.4.peg.1931"/>
<evidence type="ECO:0000256" key="1">
    <source>
        <dbReference type="SAM" id="MobiDB-lite"/>
    </source>
</evidence>
<organism evidence="2 3">
    <name type="scientific">Luteibacter yeojuensis</name>
    <dbReference type="NCBI Taxonomy" id="345309"/>
    <lineage>
        <taxon>Bacteria</taxon>
        <taxon>Pseudomonadati</taxon>
        <taxon>Pseudomonadota</taxon>
        <taxon>Gammaproteobacteria</taxon>
        <taxon>Lysobacterales</taxon>
        <taxon>Rhodanobacteraceae</taxon>
        <taxon>Luteibacter</taxon>
    </lineage>
</organism>
<evidence type="ECO:0000313" key="2">
    <source>
        <dbReference type="EMBL" id="KJV31884.1"/>
    </source>
</evidence>
<comment type="caution">
    <text evidence="2">The sequence shown here is derived from an EMBL/GenBank/DDBJ whole genome shotgun (WGS) entry which is preliminary data.</text>
</comment>
<keyword evidence="3" id="KW-1185">Reference proteome</keyword>
<accession>A0A0F3KP48</accession>
<name>A0A0F3KP48_9GAMM</name>
<gene>
    <name evidence="2" type="ORF">VI08_12920</name>
</gene>
<sequence>MTTYFLSVKDIAKAKGPDPELSFEGIGPEKLAADIADAMRSDSLFQRWRAKQPDPDEVDPSLGATDASATATGELSPGDRHDVKLTTSLPMRLVKHRLNLLIGNSWELRDTR</sequence>
<dbReference type="RefSeq" id="WP_045830015.1">
    <property type="nucleotide sequence ID" value="NZ_JZRB01000027.1"/>
</dbReference>
<dbReference type="OrthoDB" id="5985451at2"/>
<proteinExistence type="predicted"/>
<protein>
    <submittedName>
        <fullName evidence="2">Uncharacterized protein</fullName>
    </submittedName>
</protein>
<dbReference type="AlphaFoldDB" id="A0A0F3KP48"/>
<feature type="region of interest" description="Disordered" evidence="1">
    <location>
        <begin position="51"/>
        <end position="83"/>
    </location>
</feature>
<dbReference type="Proteomes" id="UP000033651">
    <property type="component" value="Unassembled WGS sequence"/>
</dbReference>
<dbReference type="EMBL" id="JZRB01000027">
    <property type="protein sequence ID" value="KJV31884.1"/>
    <property type="molecule type" value="Genomic_DNA"/>
</dbReference>
<evidence type="ECO:0000313" key="3">
    <source>
        <dbReference type="Proteomes" id="UP000033651"/>
    </source>
</evidence>